<accession>A0A2T0PS75</accession>
<protein>
    <submittedName>
        <fullName evidence="3">Beta-1,3-glucanase</fullName>
    </submittedName>
</protein>
<proteinExistence type="predicted"/>
<comment type="caution">
    <text evidence="3">The sequence shown here is derived from an EMBL/GenBank/DDBJ whole genome shotgun (WGS) entry which is preliminary data.</text>
</comment>
<name>A0A2T0PS75_9ACTN</name>
<keyword evidence="1" id="KW-0732">Signal</keyword>
<evidence type="ECO:0000256" key="1">
    <source>
        <dbReference type="SAM" id="SignalP"/>
    </source>
</evidence>
<dbReference type="Proteomes" id="UP000237846">
    <property type="component" value="Unassembled WGS sequence"/>
</dbReference>
<reference evidence="3 4" key="1">
    <citation type="submission" date="2018-03" db="EMBL/GenBank/DDBJ databases">
        <title>Genomic Encyclopedia of Archaeal and Bacterial Type Strains, Phase II (KMG-II): from individual species to whole genera.</title>
        <authorList>
            <person name="Goeker M."/>
        </authorList>
    </citation>
    <scope>NUCLEOTIDE SEQUENCE [LARGE SCALE GENOMIC DNA]</scope>
    <source>
        <strain evidence="3 4">DSM 45601</strain>
    </source>
</reference>
<evidence type="ECO:0000313" key="3">
    <source>
        <dbReference type="EMBL" id="PRX91753.1"/>
    </source>
</evidence>
<feature type="chain" id="PRO_5015604278" evidence="1">
    <location>
        <begin position="32"/>
        <end position="408"/>
    </location>
</feature>
<dbReference type="PANTHER" id="PTHR38165:SF1">
    <property type="entry name" value="GLUCANASE B"/>
    <property type="match status" value="1"/>
</dbReference>
<dbReference type="Pfam" id="PF16483">
    <property type="entry name" value="Glyco_hydro_64"/>
    <property type="match status" value="1"/>
</dbReference>
<feature type="signal peptide" evidence="1">
    <location>
        <begin position="1"/>
        <end position="31"/>
    </location>
</feature>
<dbReference type="AlphaFoldDB" id="A0A2T0PS75"/>
<dbReference type="InterPro" id="IPR006311">
    <property type="entry name" value="TAT_signal"/>
</dbReference>
<organism evidence="3 4">
    <name type="scientific">Allonocardiopsis opalescens</name>
    <dbReference type="NCBI Taxonomy" id="1144618"/>
    <lineage>
        <taxon>Bacteria</taxon>
        <taxon>Bacillati</taxon>
        <taxon>Actinomycetota</taxon>
        <taxon>Actinomycetes</taxon>
        <taxon>Streptosporangiales</taxon>
        <taxon>Allonocardiopsis</taxon>
    </lineage>
</organism>
<evidence type="ECO:0000259" key="2">
    <source>
        <dbReference type="PROSITE" id="PS52006"/>
    </source>
</evidence>
<dbReference type="RefSeq" id="WP_106253684.1">
    <property type="nucleotide sequence ID" value="NZ_PVZC01000014.1"/>
</dbReference>
<dbReference type="CDD" id="cd09220">
    <property type="entry name" value="GH64-GluB-like"/>
    <property type="match status" value="1"/>
</dbReference>
<dbReference type="PANTHER" id="PTHR38165">
    <property type="match status" value="1"/>
</dbReference>
<dbReference type="Gene3D" id="3.30.920.50">
    <property type="entry name" value="Beta-1,3-glucanase, C-terminal domain"/>
    <property type="match status" value="1"/>
</dbReference>
<dbReference type="InterPro" id="IPR042517">
    <property type="entry name" value="Glyco_hydro_64_N_2"/>
</dbReference>
<feature type="domain" description="GH64" evidence="2">
    <location>
        <begin position="42"/>
        <end position="393"/>
    </location>
</feature>
<sequence length="408" mass="43760">MVSRRAFLAASGAAALSVPLAPSWLAAPAHAAPPTCQLALENTTLPGQINAYVSGRELGTDRLIFLRADGSAYYPETSSAQPVPLPVDCSIPLGPAGSGPRVLTMGHIYSGRIYFVRDNVLDFFLVRTGDGRTGLVEPSFSNPADVNYNRTYAFAEFTFNTVQIYANISYVNIVTALPIGLALDGDVDQTVAAMPEGAVDRIADGLTRQAAADGQPWDQLVIRGSGGNVLRIISPQDLMAAPPNGGTPFAGYWAPYVNQVWDRYRTTDLRIDLQGGRGVLAGRVNGDVLTFQGGHTFARPNDRDIFTCDSGPFANVPSDSDEKKAILARLAAGFNRSIMLSHPEQPNGVTAADYYRDPITNHWARVIHANTPIGYAFPYDDVRPDGQPDVSGAVHDGNPVRFTVRAGQ</sequence>
<dbReference type="PROSITE" id="PS52006">
    <property type="entry name" value="GH64"/>
    <property type="match status" value="1"/>
</dbReference>
<dbReference type="Gene3D" id="2.60.110.10">
    <property type="entry name" value="Thaumatin"/>
    <property type="match status" value="1"/>
</dbReference>
<evidence type="ECO:0000313" key="4">
    <source>
        <dbReference type="Proteomes" id="UP000237846"/>
    </source>
</evidence>
<gene>
    <name evidence="3" type="ORF">CLV72_11435</name>
</gene>
<dbReference type="InterPro" id="IPR032477">
    <property type="entry name" value="Glyco_hydro_64"/>
</dbReference>
<dbReference type="OrthoDB" id="5513218at2"/>
<dbReference type="EMBL" id="PVZC01000014">
    <property type="protein sequence ID" value="PRX91753.1"/>
    <property type="molecule type" value="Genomic_DNA"/>
</dbReference>
<dbReference type="InterPro" id="IPR037398">
    <property type="entry name" value="Glyco_hydro_64_fam"/>
</dbReference>
<dbReference type="InterPro" id="IPR037176">
    <property type="entry name" value="Osmotin/thaumatin-like_sf"/>
</dbReference>
<keyword evidence="4" id="KW-1185">Reference proteome</keyword>
<dbReference type="PROSITE" id="PS51318">
    <property type="entry name" value="TAT"/>
    <property type="match status" value="1"/>
</dbReference>